<dbReference type="Pfam" id="PF02771">
    <property type="entry name" value="Acyl-CoA_dh_N"/>
    <property type="match status" value="1"/>
</dbReference>
<evidence type="ECO:0000259" key="9">
    <source>
        <dbReference type="Pfam" id="PF02770"/>
    </source>
</evidence>
<dbReference type="InterPro" id="IPR013786">
    <property type="entry name" value="AcylCoA_DH/ox_N"/>
</dbReference>
<evidence type="ECO:0000259" key="10">
    <source>
        <dbReference type="Pfam" id="PF02771"/>
    </source>
</evidence>
<organism evidence="11 12">
    <name type="scientific">Ferrimonas sediminicola</name>
    <dbReference type="NCBI Taxonomy" id="2569538"/>
    <lineage>
        <taxon>Bacteria</taxon>
        <taxon>Pseudomonadati</taxon>
        <taxon>Pseudomonadota</taxon>
        <taxon>Gammaproteobacteria</taxon>
        <taxon>Alteromonadales</taxon>
        <taxon>Ferrimonadaceae</taxon>
        <taxon>Ferrimonas</taxon>
    </lineage>
</organism>
<dbReference type="GO" id="GO:0005737">
    <property type="term" value="C:cytoplasm"/>
    <property type="evidence" value="ECO:0007669"/>
    <property type="project" value="TreeGrafter"/>
</dbReference>
<evidence type="ECO:0000256" key="1">
    <source>
        <dbReference type="ARBA" id="ARBA00001974"/>
    </source>
</evidence>
<keyword evidence="6 7" id="KW-0560">Oxidoreductase</keyword>
<dbReference type="GO" id="GO:0033539">
    <property type="term" value="P:fatty acid beta-oxidation using acyl-CoA dehydrogenase"/>
    <property type="evidence" value="ECO:0007669"/>
    <property type="project" value="TreeGrafter"/>
</dbReference>
<evidence type="ECO:0000256" key="7">
    <source>
        <dbReference type="RuleBase" id="RU362125"/>
    </source>
</evidence>
<dbReference type="Gene3D" id="1.20.140.10">
    <property type="entry name" value="Butyryl-CoA Dehydrogenase, subunit A, domain 3"/>
    <property type="match status" value="1"/>
</dbReference>
<comment type="subunit">
    <text evidence="3">Homodimer.</text>
</comment>
<sequence length="396" mass="43449">MDFALSPGLKAACDETSCLIREQLLPLEPLLLGHDYATLMGELEEVRQSVRELGLWAPHLPTELGGMGLSLLEFAQMAEILGYSPLGHFAFGCQAPDAGNAELLLHCGTLEQRQRYLQPLAKGEIRSCFAMTERQLAGSNPLMMNSEAEFDGEQWHLNAHKWFTTAAEGADFAIVMAKTNPDAAPHQQASMLLVPMDAPGVSRLRNISVMGGEGHGPFSHAEMLFDDVKLPADALLGRPGQGFALAQARLGPGRIHHCMRWLGLAQRALDETIGYLNQRAITGQKTLGEQPLAQGMLAEAAAAHRAARWFVLHTAWEVDREDFATVRAEIAMIKFHTARMLQQVVDTAVQLHGGLGVTDDTILAFLYREERAARIYDGPDEVHKLAAAKQLLRAHR</sequence>
<dbReference type="EMBL" id="SWCI01000007">
    <property type="protein sequence ID" value="TKB48418.1"/>
    <property type="molecule type" value="Genomic_DNA"/>
</dbReference>
<protein>
    <submittedName>
        <fullName evidence="11">Acyl-CoA dehydrogenase</fullName>
    </submittedName>
</protein>
<reference evidence="11 12" key="1">
    <citation type="submission" date="2019-04" db="EMBL/GenBank/DDBJ databases">
        <authorList>
            <person name="Hwang J.C."/>
        </authorList>
    </citation>
    <scope>NUCLEOTIDE SEQUENCE [LARGE SCALE GENOMIC DNA]</scope>
    <source>
        <strain evidence="11 12">IMCC35001</strain>
    </source>
</reference>
<keyword evidence="12" id="KW-1185">Reference proteome</keyword>
<comment type="cofactor">
    <cofactor evidence="1 7">
        <name>FAD</name>
        <dbReference type="ChEBI" id="CHEBI:57692"/>
    </cofactor>
</comment>
<evidence type="ECO:0000256" key="6">
    <source>
        <dbReference type="ARBA" id="ARBA00023002"/>
    </source>
</evidence>
<dbReference type="SUPFAM" id="SSF47203">
    <property type="entry name" value="Acyl-CoA dehydrogenase C-terminal domain-like"/>
    <property type="match status" value="1"/>
</dbReference>
<dbReference type="InterPro" id="IPR037069">
    <property type="entry name" value="AcylCoA_DH/ox_N_sf"/>
</dbReference>
<keyword evidence="5 7" id="KW-0274">FAD</keyword>
<feature type="domain" description="Acyl-CoA dehydrogenase/oxidase C-terminal" evidence="8">
    <location>
        <begin position="240"/>
        <end position="391"/>
    </location>
</feature>
<dbReference type="InterPro" id="IPR009075">
    <property type="entry name" value="AcylCo_DH/oxidase_C"/>
</dbReference>
<proteinExistence type="inferred from homology"/>
<dbReference type="Pfam" id="PF00441">
    <property type="entry name" value="Acyl-CoA_dh_1"/>
    <property type="match status" value="1"/>
</dbReference>
<dbReference type="OrthoDB" id="9769473at2"/>
<evidence type="ECO:0000256" key="2">
    <source>
        <dbReference type="ARBA" id="ARBA00009347"/>
    </source>
</evidence>
<evidence type="ECO:0000313" key="12">
    <source>
        <dbReference type="Proteomes" id="UP000305674"/>
    </source>
</evidence>
<dbReference type="GO" id="GO:0003995">
    <property type="term" value="F:acyl-CoA dehydrogenase activity"/>
    <property type="evidence" value="ECO:0007669"/>
    <property type="project" value="TreeGrafter"/>
</dbReference>
<dbReference type="InterPro" id="IPR036250">
    <property type="entry name" value="AcylCo_DH-like_C"/>
</dbReference>
<dbReference type="PANTHER" id="PTHR48083">
    <property type="entry name" value="MEDIUM-CHAIN SPECIFIC ACYL-COA DEHYDROGENASE, MITOCHONDRIAL-RELATED"/>
    <property type="match status" value="1"/>
</dbReference>
<name>A0A4U1BBQ9_9GAMM</name>
<dbReference type="RefSeq" id="WP_136853529.1">
    <property type="nucleotide sequence ID" value="NZ_SWCI01000007.1"/>
</dbReference>
<evidence type="ECO:0000313" key="11">
    <source>
        <dbReference type="EMBL" id="TKB48418.1"/>
    </source>
</evidence>
<evidence type="ECO:0000256" key="4">
    <source>
        <dbReference type="ARBA" id="ARBA00022630"/>
    </source>
</evidence>
<dbReference type="InterPro" id="IPR050741">
    <property type="entry name" value="Acyl-CoA_dehydrogenase"/>
</dbReference>
<dbReference type="Pfam" id="PF02770">
    <property type="entry name" value="Acyl-CoA_dh_M"/>
    <property type="match status" value="1"/>
</dbReference>
<dbReference type="SUPFAM" id="SSF56645">
    <property type="entry name" value="Acyl-CoA dehydrogenase NM domain-like"/>
    <property type="match status" value="1"/>
</dbReference>
<keyword evidence="4 7" id="KW-0285">Flavoprotein</keyword>
<dbReference type="InterPro" id="IPR009100">
    <property type="entry name" value="AcylCoA_DH/oxidase_NM_dom_sf"/>
</dbReference>
<evidence type="ECO:0000256" key="3">
    <source>
        <dbReference type="ARBA" id="ARBA00011738"/>
    </source>
</evidence>
<feature type="domain" description="Acyl-CoA oxidase/dehydrogenase middle" evidence="9">
    <location>
        <begin position="128"/>
        <end position="228"/>
    </location>
</feature>
<feature type="domain" description="Acyl-CoA dehydrogenase/oxidase N-terminal" evidence="10">
    <location>
        <begin position="45"/>
        <end position="124"/>
    </location>
</feature>
<dbReference type="GO" id="GO:0050660">
    <property type="term" value="F:flavin adenine dinucleotide binding"/>
    <property type="evidence" value="ECO:0007669"/>
    <property type="project" value="InterPro"/>
</dbReference>
<comment type="similarity">
    <text evidence="2 7">Belongs to the acyl-CoA dehydrogenase family.</text>
</comment>
<evidence type="ECO:0000256" key="5">
    <source>
        <dbReference type="ARBA" id="ARBA00022827"/>
    </source>
</evidence>
<evidence type="ECO:0000259" key="8">
    <source>
        <dbReference type="Pfam" id="PF00441"/>
    </source>
</evidence>
<dbReference type="Gene3D" id="2.40.110.10">
    <property type="entry name" value="Butyryl-CoA Dehydrogenase, subunit A, domain 2"/>
    <property type="match status" value="1"/>
</dbReference>
<dbReference type="PANTHER" id="PTHR48083:SF13">
    <property type="entry name" value="ACYL-COA DEHYDROGENASE FAMILY MEMBER 11"/>
    <property type="match status" value="1"/>
</dbReference>
<dbReference type="AlphaFoldDB" id="A0A4U1BBQ9"/>
<accession>A0A4U1BBQ9</accession>
<dbReference type="FunFam" id="2.40.110.10:FF:000002">
    <property type="entry name" value="Acyl-CoA dehydrogenase fadE12"/>
    <property type="match status" value="1"/>
</dbReference>
<gene>
    <name evidence="11" type="ORF">FCL40_11950</name>
</gene>
<dbReference type="InterPro" id="IPR006091">
    <property type="entry name" value="Acyl-CoA_Oxase/DH_mid-dom"/>
</dbReference>
<comment type="caution">
    <text evidence="11">The sequence shown here is derived from an EMBL/GenBank/DDBJ whole genome shotgun (WGS) entry which is preliminary data.</text>
</comment>
<dbReference type="InterPro" id="IPR046373">
    <property type="entry name" value="Acyl-CoA_Oxase/DH_mid-dom_sf"/>
</dbReference>
<dbReference type="Proteomes" id="UP000305674">
    <property type="component" value="Unassembled WGS sequence"/>
</dbReference>
<dbReference type="Gene3D" id="1.10.540.10">
    <property type="entry name" value="Acyl-CoA dehydrogenase/oxidase, N-terminal domain"/>
    <property type="match status" value="1"/>
</dbReference>